<sequence>MSTSTFTTAVLGLLAAFPASYGVTVPGLPGYCDPGSPADANNLQWYDVTSDCSNAGIPGYCCVTFVGNSQCEPDFSSETTSTVSDLLNAINQQLGKSGQFDSSKVGHWFATYSLFADKPESAPAIEQIWDHAIDEFIANATQKTNLGPVSSVWLYAGGSQGPTRIEVDYNC</sequence>
<dbReference type="GeneID" id="54566868"/>
<dbReference type="Proteomes" id="UP000799537">
    <property type="component" value="Unassembled WGS sequence"/>
</dbReference>
<dbReference type="AlphaFoldDB" id="A0A6A6CB06"/>
<organism evidence="2 3">
    <name type="scientific">Zasmidium cellare ATCC 36951</name>
    <dbReference type="NCBI Taxonomy" id="1080233"/>
    <lineage>
        <taxon>Eukaryota</taxon>
        <taxon>Fungi</taxon>
        <taxon>Dikarya</taxon>
        <taxon>Ascomycota</taxon>
        <taxon>Pezizomycotina</taxon>
        <taxon>Dothideomycetes</taxon>
        <taxon>Dothideomycetidae</taxon>
        <taxon>Mycosphaerellales</taxon>
        <taxon>Mycosphaerellaceae</taxon>
        <taxon>Zasmidium</taxon>
    </lineage>
</organism>
<proteinExistence type="predicted"/>
<dbReference type="EMBL" id="ML993608">
    <property type="protein sequence ID" value="KAF2163418.1"/>
    <property type="molecule type" value="Genomic_DNA"/>
</dbReference>
<feature type="signal peptide" evidence="1">
    <location>
        <begin position="1"/>
        <end position="22"/>
    </location>
</feature>
<keyword evidence="3" id="KW-1185">Reference proteome</keyword>
<name>A0A6A6CB06_ZASCE</name>
<keyword evidence="1" id="KW-0732">Signal</keyword>
<accession>A0A6A6CB06</accession>
<protein>
    <submittedName>
        <fullName evidence="2">Uncharacterized protein</fullName>
    </submittedName>
</protein>
<evidence type="ECO:0000313" key="3">
    <source>
        <dbReference type="Proteomes" id="UP000799537"/>
    </source>
</evidence>
<dbReference type="OrthoDB" id="4918924at2759"/>
<evidence type="ECO:0000313" key="2">
    <source>
        <dbReference type="EMBL" id="KAF2163418.1"/>
    </source>
</evidence>
<feature type="chain" id="PRO_5025537992" evidence="1">
    <location>
        <begin position="23"/>
        <end position="171"/>
    </location>
</feature>
<dbReference type="RefSeq" id="XP_033664307.1">
    <property type="nucleotide sequence ID" value="XM_033813596.1"/>
</dbReference>
<gene>
    <name evidence="2" type="ORF">M409DRAFT_57327</name>
</gene>
<evidence type="ECO:0000256" key="1">
    <source>
        <dbReference type="SAM" id="SignalP"/>
    </source>
</evidence>
<reference evidence="2" key="1">
    <citation type="journal article" date="2020" name="Stud. Mycol.">
        <title>101 Dothideomycetes genomes: a test case for predicting lifestyles and emergence of pathogens.</title>
        <authorList>
            <person name="Haridas S."/>
            <person name="Albert R."/>
            <person name="Binder M."/>
            <person name="Bloem J."/>
            <person name="Labutti K."/>
            <person name="Salamov A."/>
            <person name="Andreopoulos B."/>
            <person name="Baker S."/>
            <person name="Barry K."/>
            <person name="Bills G."/>
            <person name="Bluhm B."/>
            <person name="Cannon C."/>
            <person name="Castanera R."/>
            <person name="Culley D."/>
            <person name="Daum C."/>
            <person name="Ezra D."/>
            <person name="Gonzalez J."/>
            <person name="Henrissat B."/>
            <person name="Kuo A."/>
            <person name="Liang C."/>
            <person name="Lipzen A."/>
            <person name="Lutzoni F."/>
            <person name="Magnuson J."/>
            <person name="Mondo S."/>
            <person name="Nolan M."/>
            <person name="Ohm R."/>
            <person name="Pangilinan J."/>
            <person name="Park H.-J."/>
            <person name="Ramirez L."/>
            <person name="Alfaro M."/>
            <person name="Sun H."/>
            <person name="Tritt A."/>
            <person name="Yoshinaga Y."/>
            <person name="Zwiers L.-H."/>
            <person name="Turgeon B."/>
            <person name="Goodwin S."/>
            <person name="Spatafora J."/>
            <person name="Crous P."/>
            <person name="Grigoriev I."/>
        </authorList>
    </citation>
    <scope>NUCLEOTIDE SEQUENCE</scope>
    <source>
        <strain evidence="2">ATCC 36951</strain>
    </source>
</reference>